<dbReference type="GO" id="GO:0046982">
    <property type="term" value="F:protein heterodimerization activity"/>
    <property type="evidence" value="ECO:0007669"/>
    <property type="project" value="InterPro"/>
</dbReference>
<evidence type="ECO:0000313" key="6">
    <source>
        <dbReference type="EMBL" id="EYU27822.1"/>
    </source>
</evidence>
<sequence>IVIREGGGAPAAPNAAAADVNNPAEPARRVTNHYAPLANITRIMRRGLPPNAKIGEESKEIMQDCVTEFISFITDEANERCQGEYRKMITADDLLAAMAALGFDNYVGPLTLYLNKYRAAAQELERGGPSTSHQARAVENAHPPSPPPPVAAAAEVAVDSDEYIGLTEFLNECIFGSRQNQGGGGGEGSSSGV</sequence>
<dbReference type="Proteomes" id="UP000030748">
    <property type="component" value="Unassembled WGS sequence"/>
</dbReference>
<evidence type="ECO:0000259" key="5">
    <source>
        <dbReference type="Pfam" id="PF00808"/>
    </source>
</evidence>
<dbReference type="InterPro" id="IPR003958">
    <property type="entry name" value="CBFA_NFYB_domain"/>
</dbReference>
<name>A0A022QGI3_ERYGU</name>
<dbReference type="PANTHER" id="PTHR11064">
    <property type="entry name" value="CCAAT-BINDING TRANSCRIPTION FACTOR-RELATED"/>
    <property type="match status" value="1"/>
</dbReference>
<dbReference type="GO" id="GO:0001228">
    <property type="term" value="F:DNA-binding transcription activator activity, RNA polymerase II-specific"/>
    <property type="evidence" value="ECO:0007669"/>
    <property type="project" value="InterPro"/>
</dbReference>
<comment type="similarity">
    <text evidence="1">Belongs to the NFYB/HAP3 subunit family.</text>
</comment>
<feature type="compositionally biased region" description="Low complexity" evidence="4">
    <location>
        <begin position="10"/>
        <end position="22"/>
    </location>
</feature>
<evidence type="ECO:0000313" key="7">
    <source>
        <dbReference type="Proteomes" id="UP000030748"/>
    </source>
</evidence>
<evidence type="ECO:0000256" key="1">
    <source>
        <dbReference type="ARBA" id="ARBA00009053"/>
    </source>
</evidence>
<dbReference type="Gene3D" id="1.10.20.10">
    <property type="entry name" value="Histone, subunit A"/>
    <property type="match status" value="1"/>
</dbReference>
<dbReference type="AlphaFoldDB" id="A0A022QGI3"/>
<dbReference type="GO" id="GO:0000981">
    <property type="term" value="F:DNA-binding transcription factor activity, RNA polymerase II-specific"/>
    <property type="evidence" value="ECO:0000318"/>
    <property type="project" value="GO_Central"/>
</dbReference>
<dbReference type="SUPFAM" id="SSF47113">
    <property type="entry name" value="Histone-fold"/>
    <property type="match status" value="1"/>
</dbReference>
<evidence type="ECO:0000256" key="4">
    <source>
        <dbReference type="SAM" id="MobiDB-lite"/>
    </source>
</evidence>
<evidence type="ECO:0000256" key="2">
    <source>
        <dbReference type="ARBA" id="ARBA00023015"/>
    </source>
</evidence>
<gene>
    <name evidence="6" type="ORF">MIMGU_mgv1a025206mg</name>
</gene>
<keyword evidence="3" id="KW-0804">Transcription</keyword>
<dbReference type="eggNOG" id="KOG0869">
    <property type="taxonomic scope" value="Eukaryota"/>
</dbReference>
<keyword evidence="2" id="KW-0805">Transcription regulation</keyword>
<feature type="region of interest" description="Disordered" evidence="4">
    <location>
        <begin position="1"/>
        <end position="22"/>
    </location>
</feature>
<proteinExistence type="inferred from homology"/>
<feature type="region of interest" description="Disordered" evidence="4">
    <location>
        <begin position="124"/>
        <end position="151"/>
    </location>
</feature>
<organism evidence="6 7">
    <name type="scientific">Erythranthe guttata</name>
    <name type="common">Yellow monkey flower</name>
    <name type="synonym">Mimulus guttatus</name>
    <dbReference type="NCBI Taxonomy" id="4155"/>
    <lineage>
        <taxon>Eukaryota</taxon>
        <taxon>Viridiplantae</taxon>
        <taxon>Streptophyta</taxon>
        <taxon>Embryophyta</taxon>
        <taxon>Tracheophyta</taxon>
        <taxon>Spermatophyta</taxon>
        <taxon>Magnoliopsida</taxon>
        <taxon>eudicotyledons</taxon>
        <taxon>Gunneridae</taxon>
        <taxon>Pentapetalae</taxon>
        <taxon>asterids</taxon>
        <taxon>lamiids</taxon>
        <taxon>Lamiales</taxon>
        <taxon>Phrymaceae</taxon>
        <taxon>Erythranthe</taxon>
    </lineage>
</organism>
<keyword evidence="7" id="KW-1185">Reference proteome</keyword>
<dbReference type="InterPro" id="IPR009072">
    <property type="entry name" value="Histone-fold"/>
</dbReference>
<dbReference type="Pfam" id="PF00808">
    <property type="entry name" value="CBFD_NFYB_HMF"/>
    <property type="match status" value="1"/>
</dbReference>
<dbReference type="InterPro" id="IPR027113">
    <property type="entry name" value="Transc_fact_NFYB/HAP3"/>
</dbReference>
<feature type="domain" description="Transcription factor CBF/NF-Y/archaeal histone" evidence="5">
    <location>
        <begin position="36"/>
        <end position="98"/>
    </location>
</feature>
<dbReference type="STRING" id="4155.A0A022QGI3"/>
<dbReference type="GO" id="GO:0016602">
    <property type="term" value="C:CCAAT-binding factor complex"/>
    <property type="evidence" value="ECO:0000318"/>
    <property type="project" value="GO_Central"/>
</dbReference>
<dbReference type="PRINTS" id="PR00615">
    <property type="entry name" value="CCAATSUBUNTA"/>
</dbReference>
<dbReference type="EMBL" id="KI631456">
    <property type="protein sequence ID" value="EYU27822.1"/>
    <property type="molecule type" value="Genomic_DNA"/>
</dbReference>
<reference evidence="6 7" key="1">
    <citation type="journal article" date="2013" name="Proc. Natl. Acad. Sci. U.S.A.">
        <title>Fine-scale variation in meiotic recombination in Mimulus inferred from population shotgun sequencing.</title>
        <authorList>
            <person name="Hellsten U."/>
            <person name="Wright K.M."/>
            <person name="Jenkins J."/>
            <person name="Shu S."/>
            <person name="Yuan Y."/>
            <person name="Wessler S.R."/>
            <person name="Schmutz J."/>
            <person name="Willis J.H."/>
            <person name="Rokhsar D.S."/>
        </authorList>
    </citation>
    <scope>NUCLEOTIDE SEQUENCE [LARGE SCALE GENOMIC DNA]</scope>
    <source>
        <strain evidence="7">cv. DUN x IM62</strain>
    </source>
</reference>
<protein>
    <recommendedName>
        <fullName evidence="5">Transcription factor CBF/NF-Y/archaeal histone domain-containing protein</fullName>
    </recommendedName>
</protein>
<dbReference type="GO" id="GO:0006357">
    <property type="term" value="P:regulation of transcription by RNA polymerase II"/>
    <property type="evidence" value="ECO:0000318"/>
    <property type="project" value="GO_Central"/>
</dbReference>
<dbReference type="CDD" id="cd22907">
    <property type="entry name" value="HFD_NFYB"/>
    <property type="match status" value="1"/>
</dbReference>
<accession>A0A022QGI3</accession>
<evidence type="ECO:0000256" key="3">
    <source>
        <dbReference type="ARBA" id="ARBA00023163"/>
    </source>
</evidence>
<dbReference type="PANTHER" id="PTHR11064:SF196">
    <property type="entry name" value="NUCLEAR TRANSCRIPTION FACTOR Y SUBUNIT B-6"/>
    <property type="match status" value="1"/>
</dbReference>
<feature type="non-terminal residue" evidence="6">
    <location>
        <position position="1"/>
    </location>
</feature>